<gene>
    <name evidence="1" type="ORF">KI387_035924</name>
</gene>
<comment type="caution">
    <text evidence="1">The sequence shown here is derived from an EMBL/GenBank/DDBJ whole genome shotgun (WGS) entry which is preliminary data.</text>
</comment>
<accession>A0AA38KJZ2</accession>
<dbReference type="AlphaFoldDB" id="A0AA38KJZ2"/>
<organism evidence="1 2">
    <name type="scientific">Taxus chinensis</name>
    <name type="common">Chinese yew</name>
    <name type="synonym">Taxus wallichiana var. chinensis</name>
    <dbReference type="NCBI Taxonomy" id="29808"/>
    <lineage>
        <taxon>Eukaryota</taxon>
        <taxon>Viridiplantae</taxon>
        <taxon>Streptophyta</taxon>
        <taxon>Embryophyta</taxon>
        <taxon>Tracheophyta</taxon>
        <taxon>Spermatophyta</taxon>
        <taxon>Pinopsida</taxon>
        <taxon>Pinidae</taxon>
        <taxon>Conifers II</taxon>
        <taxon>Cupressales</taxon>
        <taxon>Taxaceae</taxon>
        <taxon>Taxus</taxon>
    </lineage>
</organism>
<reference evidence="1 2" key="1">
    <citation type="journal article" date="2021" name="Nat. Plants">
        <title>The Taxus genome provides insights into paclitaxel biosynthesis.</title>
        <authorList>
            <person name="Xiong X."/>
            <person name="Gou J."/>
            <person name="Liao Q."/>
            <person name="Li Y."/>
            <person name="Zhou Q."/>
            <person name="Bi G."/>
            <person name="Li C."/>
            <person name="Du R."/>
            <person name="Wang X."/>
            <person name="Sun T."/>
            <person name="Guo L."/>
            <person name="Liang H."/>
            <person name="Lu P."/>
            <person name="Wu Y."/>
            <person name="Zhang Z."/>
            <person name="Ro D.K."/>
            <person name="Shang Y."/>
            <person name="Huang S."/>
            <person name="Yan J."/>
        </authorList>
    </citation>
    <scope>NUCLEOTIDE SEQUENCE [LARGE SCALE GENOMIC DNA]</scope>
    <source>
        <strain evidence="1">Ta-2019</strain>
    </source>
</reference>
<evidence type="ECO:0000313" key="1">
    <source>
        <dbReference type="EMBL" id="KAH9308013.1"/>
    </source>
</evidence>
<protein>
    <submittedName>
        <fullName evidence="1">Uncharacterized protein</fullName>
    </submittedName>
</protein>
<evidence type="ECO:0000313" key="2">
    <source>
        <dbReference type="Proteomes" id="UP000824469"/>
    </source>
</evidence>
<keyword evidence="2" id="KW-1185">Reference proteome</keyword>
<dbReference type="Proteomes" id="UP000824469">
    <property type="component" value="Unassembled WGS sequence"/>
</dbReference>
<sequence>MTKRPDLKLLAYNPLNRTNVSRLPDFRRNAIDAAMAVWNPKRQTCSEIPSMLWCNIRKAQIHKFGSIVGEEEYRMVAVGPHYLDLKTPRDFVVQ</sequence>
<name>A0AA38KJZ2_TAXCH</name>
<proteinExistence type="predicted"/>
<dbReference type="EMBL" id="JAHRHJ020000007">
    <property type="protein sequence ID" value="KAH9308013.1"/>
    <property type="molecule type" value="Genomic_DNA"/>
</dbReference>
<feature type="non-terminal residue" evidence="1">
    <location>
        <position position="94"/>
    </location>
</feature>